<evidence type="ECO:0008006" key="4">
    <source>
        <dbReference type="Google" id="ProtNLM"/>
    </source>
</evidence>
<feature type="transmembrane region" description="Helical" evidence="1">
    <location>
        <begin position="6"/>
        <end position="26"/>
    </location>
</feature>
<accession>A0ABW1UR66</accession>
<sequence length="153" mass="17096">MAVGYLWLAIVIGIFDLVALATNWFFLEIHAGWSMVRLIIGGILAVGLTILNLRLSATTDAVQHLVLAIFALTALLWAVIRKGLGKRYVLTSLSTNGLKDWRAFSDFRIETDTADRTLLTLIDFGQREYQLKLMATEAEVRDFVTAHINQQSS</sequence>
<evidence type="ECO:0000313" key="3">
    <source>
        <dbReference type="Proteomes" id="UP001596310"/>
    </source>
</evidence>
<feature type="transmembrane region" description="Helical" evidence="1">
    <location>
        <begin position="61"/>
        <end position="80"/>
    </location>
</feature>
<keyword evidence="1" id="KW-0472">Membrane</keyword>
<dbReference type="RefSeq" id="WP_125598450.1">
    <property type="nucleotide sequence ID" value="NZ_JBHSSM010000018.1"/>
</dbReference>
<keyword evidence="1" id="KW-1133">Transmembrane helix</keyword>
<name>A0ABW1UR66_9LACO</name>
<dbReference type="EMBL" id="JBHSSM010000018">
    <property type="protein sequence ID" value="MFC6315555.1"/>
    <property type="molecule type" value="Genomic_DNA"/>
</dbReference>
<dbReference type="Proteomes" id="UP001596310">
    <property type="component" value="Unassembled WGS sequence"/>
</dbReference>
<comment type="caution">
    <text evidence="2">The sequence shown here is derived from an EMBL/GenBank/DDBJ whole genome shotgun (WGS) entry which is preliminary data.</text>
</comment>
<proteinExistence type="predicted"/>
<reference evidence="3" key="1">
    <citation type="journal article" date="2019" name="Int. J. Syst. Evol. Microbiol.">
        <title>The Global Catalogue of Microorganisms (GCM) 10K type strain sequencing project: providing services to taxonomists for standard genome sequencing and annotation.</title>
        <authorList>
            <consortium name="The Broad Institute Genomics Platform"/>
            <consortium name="The Broad Institute Genome Sequencing Center for Infectious Disease"/>
            <person name="Wu L."/>
            <person name="Ma J."/>
        </authorList>
    </citation>
    <scope>NUCLEOTIDE SEQUENCE [LARGE SCALE GENOMIC DNA]</scope>
    <source>
        <strain evidence="3">CCM 8897</strain>
    </source>
</reference>
<keyword evidence="3" id="KW-1185">Reference proteome</keyword>
<evidence type="ECO:0000313" key="2">
    <source>
        <dbReference type="EMBL" id="MFC6315555.1"/>
    </source>
</evidence>
<evidence type="ECO:0000256" key="1">
    <source>
        <dbReference type="SAM" id="Phobius"/>
    </source>
</evidence>
<organism evidence="2 3">
    <name type="scientific">Lapidilactobacillus achengensis</name>
    <dbReference type="NCBI Taxonomy" id="2486000"/>
    <lineage>
        <taxon>Bacteria</taxon>
        <taxon>Bacillati</taxon>
        <taxon>Bacillota</taxon>
        <taxon>Bacilli</taxon>
        <taxon>Lactobacillales</taxon>
        <taxon>Lactobacillaceae</taxon>
        <taxon>Lapidilactobacillus</taxon>
    </lineage>
</organism>
<keyword evidence="1" id="KW-0812">Transmembrane</keyword>
<feature type="transmembrane region" description="Helical" evidence="1">
    <location>
        <begin position="38"/>
        <end position="55"/>
    </location>
</feature>
<protein>
    <recommendedName>
        <fullName evidence="4">DUF5673 domain-containing protein</fullName>
    </recommendedName>
</protein>
<gene>
    <name evidence="2" type="ORF">ACFQHW_08280</name>
</gene>